<dbReference type="Proteomes" id="UP000823588">
    <property type="component" value="Unassembled WGS sequence"/>
</dbReference>
<gene>
    <name evidence="5" type="ORF">J2751_002867</name>
</gene>
<keyword evidence="3" id="KW-0808">Transferase</keyword>
<comment type="caution">
    <text evidence="5">The sequence shown here is derived from an EMBL/GenBank/DDBJ whole genome shotgun (WGS) entry which is preliminary data.</text>
</comment>
<evidence type="ECO:0000259" key="4">
    <source>
        <dbReference type="Pfam" id="PF00535"/>
    </source>
</evidence>
<proteinExistence type="inferred from homology"/>
<reference evidence="5" key="1">
    <citation type="submission" date="2021-03" db="EMBL/GenBank/DDBJ databases">
        <title>Genomic Encyclopedia of Type Strains, Phase IV (KMG-IV): sequencing the most valuable type-strain genomes for metagenomic binning, comparative biology and taxonomic classification.</title>
        <authorList>
            <person name="Goeker M."/>
        </authorList>
    </citation>
    <scope>NUCLEOTIDE SEQUENCE</scope>
    <source>
        <strain evidence="5">DSM 23564</strain>
    </source>
</reference>
<dbReference type="AlphaFoldDB" id="A0A8T4GLE9"/>
<dbReference type="Pfam" id="PF00535">
    <property type="entry name" value="Glycos_transf_2"/>
    <property type="match status" value="1"/>
</dbReference>
<dbReference type="InterPro" id="IPR001173">
    <property type="entry name" value="Glyco_trans_2-like"/>
</dbReference>
<dbReference type="Gene3D" id="3.90.550.10">
    <property type="entry name" value="Spore Coat Polysaccharide Biosynthesis Protein SpsA, Chain A"/>
    <property type="match status" value="1"/>
</dbReference>
<sequence length="252" mass="29143">MIDEFSDSYPDQVFPATESDVQNSYAARNTGLDRSSRDVVLFLDANMWVPETWIKDMVTTLESNDYDYLGCNVEVVTDDRPNFWERYEQSFSFPVEAYLEDKQFAPTCSLAVRREVFEEVGLFDERLESGGDKEFGQRVHRAGFRQGYAENVTAYHPARKSWSALRSKALRIGRGRAQKRRYHPELGDTHPLHPFNYLPPSPFRLRRRFSGQGVSVPSLGGFYLLEYVLKLTQSYGMLQETLTHRRSEPDVS</sequence>
<keyword evidence="2" id="KW-0328">Glycosyltransferase</keyword>
<evidence type="ECO:0000256" key="2">
    <source>
        <dbReference type="ARBA" id="ARBA00022676"/>
    </source>
</evidence>
<name>A0A8T4GLE9_9EURY</name>
<accession>A0A8T4GLE9</accession>
<comment type="similarity">
    <text evidence="1">Belongs to the glycosyltransferase 2 family.</text>
</comment>
<dbReference type="EMBL" id="JAGGKQ010000031">
    <property type="protein sequence ID" value="MBP1923822.1"/>
    <property type="molecule type" value="Genomic_DNA"/>
</dbReference>
<dbReference type="GO" id="GO:0016757">
    <property type="term" value="F:glycosyltransferase activity"/>
    <property type="evidence" value="ECO:0007669"/>
    <property type="project" value="UniProtKB-KW"/>
</dbReference>
<feature type="domain" description="Glycosyltransferase 2-like" evidence="4">
    <location>
        <begin position="4"/>
        <end position="120"/>
    </location>
</feature>
<evidence type="ECO:0000256" key="3">
    <source>
        <dbReference type="ARBA" id="ARBA00022679"/>
    </source>
</evidence>
<organism evidence="5 6">
    <name type="scientific">Halorubrum alkaliphilum</name>
    <dbReference type="NCBI Taxonomy" id="261290"/>
    <lineage>
        <taxon>Archaea</taxon>
        <taxon>Methanobacteriati</taxon>
        <taxon>Methanobacteriota</taxon>
        <taxon>Stenosarchaea group</taxon>
        <taxon>Halobacteria</taxon>
        <taxon>Halobacteriales</taxon>
        <taxon>Haloferacaceae</taxon>
        <taxon>Halorubrum</taxon>
    </lineage>
</organism>
<dbReference type="SUPFAM" id="SSF53448">
    <property type="entry name" value="Nucleotide-diphospho-sugar transferases"/>
    <property type="match status" value="1"/>
</dbReference>
<dbReference type="InterPro" id="IPR029044">
    <property type="entry name" value="Nucleotide-diphossugar_trans"/>
</dbReference>
<evidence type="ECO:0000313" key="6">
    <source>
        <dbReference type="Proteomes" id="UP000823588"/>
    </source>
</evidence>
<evidence type="ECO:0000256" key="1">
    <source>
        <dbReference type="ARBA" id="ARBA00006739"/>
    </source>
</evidence>
<dbReference type="PANTHER" id="PTHR43179">
    <property type="entry name" value="RHAMNOSYLTRANSFERASE WBBL"/>
    <property type="match status" value="1"/>
</dbReference>
<keyword evidence="6" id="KW-1185">Reference proteome</keyword>
<dbReference type="PANTHER" id="PTHR43179:SF12">
    <property type="entry name" value="GALACTOFURANOSYLTRANSFERASE GLFT2"/>
    <property type="match status" value="1"/>
</dbReference>
<evidence type="ECO:0000313" key="5">
    <source>
        <dbReference type="EMBL" id="MBP1923822.1"/>
    </source>
</evidence>
<protein>
    <submittedName>
        <fullName evidence="5">GT2 family glycosyltransferase</fullName>
    </submittedName>
</protein>